<reference evidence="2 3" key="1">
    <citation type="submission" date="2020-08" db="EMBL/GenBank/DDBJ databases">
        <title>Genomic Encyclopedia of Type Strains, Phase III (KMG-III): the genomes of soil and plant-associated and newly described type strains.</title>
        <authorList>
            <person name="Whitman W."/>
        </authorList>
    </citation>
    <scope>NUCLEOTIDE SEQUENCE [LARGE SCALE GENOMIC DNA]</scope>
    <source>
        <strain evidence="2 3">CECT 8840</strain>
    </source>
</reference>
<dbReference type="InterPro" id="IPR050834">
    <property type="entry name" value="Glycosyltransf_2"/>
</dbReference>
<gene>
    <name evidence="2" type="ORF">FHS44_005617</name>
</gene>
<comment type="caution">
    <text evidence="2">The sequence shown here is derived from an EMBL/GenBank/DDBJ whole genome shotgun (WGS) entry which is preliminary data.</text>
</comment>
<dbReference type="EMBL" id="JACHJP010000007">
    <property type="protein sequence ID" value="MBB4918487.1"/>
    <property type="molecule type" value="Genomic_DNA"/>
</dbReference>
<dbReference type="AlphaFoldDB" id="A0A7W7QRM5"/>
<proteinExistence type="predicted"/>
<evidence type="ECO:0000259" key="1">
    <source>
        <dbReference type="Pfam" id="PF00535"/>
    </source>
</evidence>
<name>A0A7W7QRM5_9ACTN</name>
<accession>A0A7W7QRM5</accession>
<dbReference type="PANTHER" id="PTHR43685">
    <property type="entry name" value="GLYCOSYLTRANSFERASE"/>
    <property type="match status" value="1"/>
</dbReference>
<dbReference type="CDD" id="cd00761">
    <property type="entry name" value="Glyco_tranf_GTA_type"/>
    <property type="match status" value="1"/>
</dbReference>
<dbReference type="RefSeq" id="WP_184719824.1">
    <property type="nucleotide sequence ID" value="NZ_JACHJP010000007.1"/>
</dbReference>
<organism evidence="2 3">
    <name type="scientific">Streptosporangium saharense</name>
    <dbReference type="NCBI Taxonomy" id="1706840"/>
    <lineage>
        <taxon>Bacteria</taxon>
        <taxon>Bacillati</taxon>
        <taxon>Actinomycetota</taxon>
        <taxon>Actinomycetes</taxon>
        <taxon>Streptosporangiales</taxon>
        <taxon>Streptosporangiaceae</taxon>
        <taxon>Streptosporangium</taxon>
    </lineage>
</organism>
<evidence type="ECO:0000313" key="3">
    <source>
        <dbReference type="Proteomes" id="UP000552644"/>
    </source>
</evidence>
<dbReference type="GO" id="GO:0044010">
    <property type="term" value="P:single-species biofilm formation"/>
    <property type="evidence" value="ECO:0007669"/>
    <property type="project" value="TreeGrafter"/>
</dbReference>
<dbReference type="PANTHER" id="PTHR43685:SF2">
    <property type="entry name" value="GLYCOSYLTRANSFERASE 2-LIKE DOMAIN-CONTAINING PROTEIN"/>
    <property type="match status" value="1"/>
</dbReference>
<dbReference type="SUPFAM" id="SSF53448">
    <property type="entry name" value="Nucleotide-diphospho-sugar transferases"/>
    <property type="match status" value="1"/>
</dbReference>
<protein>
    <recommendedName>
        <fullName evidence="1">Glycosyltransferase 2-like domain-containing protein</fullName>
    </recommendedName>
</protein>
<dbReference type="InterPro" id="IPR029044">
    <property type="entry name" value="Nucleotide-diphossugar_trans"/>
</dbReference>
<dbReference type="Proteomes" id="UP000552644">
    <property type="component" value="Unassembled WGS sequence"/>
</dbReference>
<sequence length="425" mass="46540">MPGGEPLQVMVCSTGAAGLSGVRRAVRLANRRAAAGRRLRLLLDPRLVRDTVGIDPGVRVVELADPDPGNRYLCREQADADRVFETLLAHGWQSQPVTLTFVGCAALALTVVRARRLLGLFRDATIETVDLEPLTGTVAGTPSEVFARWAAGYVRRYAGTVLRADGTPLSRVSVVIPLFDHEQRVHEAVASVRRDLPEAEIVVVNDGSADLATNRLFDGLSGVVKVSQESQGLSAARNAGIRHGHGDYVVPLDADDTIRPGFLDAARRALDGNADLAYLVGYTQYTGPRHTTYAPAGFIPELSLFMHTHGRATGMYRKEVLQGVGGYDRRFPTSEDWEIQIALYRAGHLTDVLPIVAHRSQGDADRVQSALDERIRHRPVQQIMRKHLPMLDAGDLRVGMLVLAHLWDAEYEPCLPSPPWRSLPV</sequence>
<dbReference type="InterPro" id="IPR001173">
    <property type="entry name" value="Glyco_trans_2-like"/>
</dbReference>
<feature type="domain" description="Glycosyltransferase 2-like" evidence="1">
    <location>
        <begin position="173"/>
        <end position="295"/>
    </location>
</feature>
<dbReference type="Gene3D" id="3.90.550.10">
    <property type="entry name" value="Spore Coat Polysaccharide Biosynthesis Protein SpsA, Chain A"/>
    <property type="match status" value="1"/>
</dbReference>
<evidence type="ECO:0000313" key="2">
    <source>
        <dbReference type="EMBL" id="MBB4918487.1"/>
    </source>
</evidence>
<keyword evidence="3" id="KW-1185">Reference proteome</keyword>
<dbReference type="Pfam" id="PF00535">
    <property type="entry name" value="Glycos_transf_2"/>
    <property type="match status" value="1"/>
</dbReference>